<dbReference type="RefSeq" id="XP_067549423.1">
    <property type="nucleotide sequence ID" value="XM_067691015.1"/>
</dbReference>
<gene>
    <name evidence="1" type="ORF">I9W82_002188</name>
</gene>
<comment type="caution">
    <text evidence="1">The sequence shown here is derived from an EMBL/GenBank/DDBJ whole genome shotgun (WGS) entry which is preliminary data.</text>
</comment>
<evidence type="ECO:0000313" key="1">
    <source>
        <dbReference type="EMBL" id="KAG5420307.1"/>
    </source>
</evidence>
<dbReference type="Proteomes" id="UP000669133">
    <property type="component" value="Unassembled WGS sequence"/>
</dbReference>
<dbReference type="InterPro" id="IPR016181">
    <property type="entry name" value="Acyl_CoA_acyltransferase"/>
</dbReference>
<dbReference type="PANTHER" id="PTHR34815:SF2">
    <property type="entry name" value="N-ACETYLTRANSFERASE DOMAIN-CONTAINING PROTEIN"/>
    <property type="match status" value="1"/>
</dbReference>
<accession>A0A8H8DCH1</accession>
<dbReference type="OrthoDB" id="2020070at2759"/>
<reference evidence="1 2" key="1">
    <citation type="submission" date="2020-12" db="EMBL/GenBank/DDBJ databases">
        <title>Effect of drift, selection, and recombination on the evolution of hybrid genomes in Candida yeast pathogens.</title>
        <authorList>
            <person name="Mixao V."/>
            <person name="Ksiezopolska E."/>
            <person name="Saus E."/>
            <person name="Boekhout T."/>
            <person name="Gacser A."/>
            <person name="Gabaldon T."/>
        </authorList>
    </citation>
    <scope>NUCLEOTIDE SEQUENCE [LARGE SCALE GENOMIC DNA]</scope>
    <source>
        <strain evidence="1 2">BP57</strain>
    </source>
</reference>
<dbReference type="AlphaFoldDB" id="A0A8H8DCH1"/>
<dbReference type="InterPro" id="IPR053013">
    <property type="entry name" value="LAT"/>
</dbReference>
<dbReference type="PANTHER" id="PTHR34815">
    <property type="entry name" value="LYSINE ACETYLTRANSFERASE"/>
    <property type="match status" value="1"/>
</dbReference>
<dbReference type="Gene3D" id="3.40.630.30">
    <property type="match status" value="1"/>
</dbReference>
<protein>
    <recommendedName>
        <fullName evidence="3">N-acetyltransferase domain-containing protein</fullName>
    </recommendedName>
</protein>
<evidence type="ECO:0008006" key="3">
    <source>
        <dbReference type="Google" id="ProtNLM"/>
    </source>
</evidence>
<sequence>MSDSNLQFKSTQDLSKLKELFTLCGSEWGGPLSPKEFGEVFTQSIEEYVKGGIKIEGFYIEDTSKDLVVATVIIKHLKGLYKPADRSSMISSTPDPSLFGIRNITSLLVSYVFTHQDYRRKGLAEKCISQAIAATEKEIVEEHLQKSDESANDNFRKMTLDNFTGEVDQQLANYYLGKEYVWFLFSGVQTYYKRFGFKSFPIEFYEIPVKELTEGQETVLKQLIQDSEQQKQHEQDAKSRVLGKRIKLLDWDSKEDQEVIQFILQTKELEILAELNKLTYHSELQGDRRSSTSLANMSNILSMTKIGSHSTLSAIGETANTGIPKGGPEDASRRKSSVLNQTVPKFAIKPSFADYKSKVVSALGYAKSEKSKKFTKLQGAIITNDLQRRSYYILWNSLKGGFFITGMGELIYESVLPSANPHRRGSSFTGLNDLGGYNFQDLDILISAALYTAKNRSAKFENVYVSTRDLPSDIPDAVMHDFFMNYLPFSSYALDEHKEKRSEAKSTSTEEHKVELLSDSGKKVGVLPMVRQFGSTKSEFEIDWLDNGMWCWG</sequence>
<evidence type="ECO:0000313" key="2">
    <source>
        <dbReference type="Proteomes" id="UP000669133"/>
    </source>
</evidence>
<dbReference type="SUPFAM" id="SSF55729">
    <property type="entry name" value="Acyl-CoA N-acyltransferases (Nat)"/>
    <property type="match status" value="1"/>
</dbReference>
<dbReference type="EMBL" id="JAEOAQ010000002">
    <property type="protein sequence ID" value="KAG5420307.1"/>
    <property type="molecule type" value="Genomic_DNA"/>
</dbReference>
<dbReference type="GeneID" id="93650817"/>
<keyword evidence="2" id="KW-1185">Reference proteome</keyword>
<proteinExistence type="predicted"/>
<organism evidence="1 2">
    <name type="scientific">Candida metapsilosis</name>
    <dbReference type="NCBI Taxonomy" id="273372"/>
    <lineage>
        <taxon>Eukaryota</taxon>
        <taxon>Fungi</taxon>
        <taxon>Dikarya</taxon>
        <taxon>Ascomycota</taxon>
        <taxon>Saccharomycotina</taxon>
        <taxon>Pichiomycetes</taxon>
        <taxon>Debaryomycetaceae</taxon>
        <taxon>Candida/Lodderomyces clade</taxon>
        <taxon>Candida</taxon>
    </lineage>
</organism>
<name>A0A8H8DCH1_9ASCO</name>